<keyword evidence="2 3" id="KW-0802">TPR repeat</keyword>
<dbReference type="InterPro" id="IPR019734">
    <property type="entry name" value="TPR_rpt"/>
</dbReference>
<keyword evidence="1" id="KW-0677">Repeat</keyword>
<evidence type="ECO:0000313" key="5">
    <source>
        <dbReference type="Proteomes" id="UP001196980"/>
    </source>
</evidence>
<gene>
    <name evidence="4" type="ORF">HWQ67_01075</name>
</gene>
<dbReference type="Pfam" id="PF13414">
    <property type="entry name" value="TPR_11"/>
    <property type="match status" value="1"/>
</dbReference>
<dbReference type="PANTHER" id="PTHR44858:SF1">
    <property type="entry name" value="UDP-N-ACETYLGLUCOSAMINE--PEPTIDE N-ACETYLGLUCOSAMINYLTRANSFERASE SPINDLY-RELATED"/>
    <property type="match status" value="1"/>
</dbReference>
<comment type="caution">
    <text evidence="4">The sequence shown here is derived from an EMBL/GenBank/DDBJ whole genome shotgun (WGS) entry which is preliminary data.</text>
</comment>
<evidence type="ECO:0000256" key="1">
    <source>
        <dbReference type="ARBA" id="ARBA00022737"/>
    </source>
</evidence>
<feature type="repeat" description="TPR" evidence="3">
    <location>
        <begin position="71"/>
        <end position="104"/>
    </location>
</feature>
<dbReference type="SMART" id="SM00028">
    <property type="entry name" value="TPR"/>
    <property type="match status" value="3"/>
</dbReference>
<protein>
    <submittedName>
        <fullName evidence="4">Tetratricopeptide repeat protein</fullName>
    </submittedName>
</protein>
<evidence type="ECO:0000256" key="3">
    <source>
        <dbReference type="PROSITE-ProRule" id="PRU00339"/>
    </source>
</evidence>
<evidence type="ECO:0000313" key="4">
    <source>
        <dbReference type="EMBL" id="MBV6340165.1"/>
    </source>
</evidence>
<sequence>MYLRIICMLLFFAVSLSGFTWTGEMYFDCNIVYAENAETYFNRGMSYFKLGDYDKAISEFIEAIKINPRYIEAYYNRGEAWLKKRDYSRAIVDFNRVIEVEPRNKMAYYNRGRAWNNSADAWYKEENYDKSIDGCNNALIDFTKALEIEPNPSLDVQLQKLQVLMKNKIEATNGVKKADQILKKAEEMERERRRR</sequence>
<name>A0ABS6RUZ0_9BACT</name>
<accession>A0ABS6RUZ0</accession>
<organism evidence="4 5">
    <name type="scientific">Candidatus Magnetobacterium casense</name>
    <dbReference type="NCBI Taxonomy" id="1455061"/>
    <lineage>
        <taxon>Bacteria</taxon>
        <taxon>Pseudomonadati</taxon>
        <taxon>Nitrospirota</taxon>
        <taxon>Thermodesulfovibrionia</taxon>
        <taxon>Thermodesulfovibrionales</taxon>
        <taxon>Candidatus Magnetobacteriaceae</taxon>
        <taxon>Candidatus Magnetobacterium</taxon>
    </lineage>
</organism>
<dbReference type="Proteomes" id="UP001196980">
    <property type="component" value="Unassembled WGS sequence"/>
</dbReference>
<dbReference type="RefSeq" id="WP_218250788.1">
    <property type="nucleotide sequence ID" value="NZ_JABXWD010000010.1"/>
</dbReference>
<dbReference type="PROSITE" id="PS50005">
    <property type="entry name" value="TPR"/>
    <property type="match status" value="2"/>
</dbReference>
<reference evidence="4 5" key="1">
    <citation type="journal article" date="2020" name="J Geophys Res Biogeosci">
        <title>Magnetotaxis as an Adaptation to Enable Bacterial Shuttling of Microbial Sulfur and Sulfur Cycling Across Aquatic Oxic#Anoxic Interfaces.</title>
        <authorList>
            <person name="Li J."/>
            <person name="Liu P."/>
            <person name="Wang J."/>
            <person name="Roberts A.P."/>
            <person name="Pan Y."/>
        </authorList>
    </citation>
    <scope>NUCLEOTIDE SEQUENCE [LARGE SCALE GENOMIC DNA]</scope>
    <source>
        <strain evidence="4 5">MYR-1_YQ</strain>
    </source>
</reference>
<proteinExistence type="predicted"/>
<dbReference type="PROSITE" id="PS50293">
    <property type="entry name" value="TPR_REGION"/>
    <property type="match status" value="2"/>
</dbReference>
<evidence type="ECO:0000256" key="2">
    <source>
        <dbReference type="ARBA" id="ARBA00022803"/>
    </source>
</evidence>
<dbReference type="EMBL" id="JABXWD010000010">
    <property type="protein sequence ID" value="MBV6340165.1"/>
    <property type="molecule type" value="Genomic_DNA"/>
</dbReference>
<dbReference type="InterPro" id="IPR050498">
    <property type="entry name" value="Ycf3"/>
</dbReference>
<dbReference type="PANTHER" id="PTHR44858">
    <property type="entry name" value="TETRATRICOPEPTIDE REPEAT PROTEIN 6"/>
    <property type="match status" value="1"/>
</dbReference>
<feature type="repeat" description="TPR" evidence="3">
    <location>
        <begin position="37"/>
        <end position="70"/>
    </location>
</feature>
<keyword evidence="5" id="KW-1185">Reference proteome</keyword>